<dbReference type="InterPro" id="IPR014755">
    <property type="entry name" value="Cu-Rt/internalin_Ig-like"/>
</dbReference>
<feature type="domain" description="Transglutaminase-like" evidence="3">
    <location>
        <begin position="343"/>
        <end position="399"/>
    </location>
</feature>
<dbReference type="PANTHER" id="PTHR46333">
    <property type="entry name" value="CYTOKINESIS PROTEIN 3"/>
    <property type="match status" value="1"/>
</dbReference>
<evidence type="ECO:0000313" key="4">
    <source>
        <dbReference type="EMBL" id="QBK24788.1"/>
    </source>
</evidence>
<dbReference type="InterPro" id="IPR032812">
    <property type="entry name" value="SbsA_Ig"/>
</dbReference>
<name>A0A4P6USF2_9BACL</name>
<dbReference type="InterPro" id="IPR038765">
    <property type="entry name" value="Papain-like_cys_pep_sf"/>
</dbReference>
<evidence type="ECO:0000256" key="1">
    <source>
        <dbReference type="ARBA" id="ARBA00022729"/>
    </source>
</evidence>
<dbReference type="InterPro" id="IPR002931">
    <property type="entry name" value="Transglutaminase-like"/>
</dbReference>
<keyword evidence="1 2" id="KW-0732">Signal</keyword>
<dbReference type="GO" id="GO:0005737">
    <property type="term" value="C:cytoplasm"/>
    <property type="evidence" value="ECO:0007669"/>
    <property type="project" value="TreeGrafter"/>
</dbReference>
<dbReference type="AlphaFoldDB" id="A0A4P6USF2"/>
<reference evidence="4 5" key="1">
    <citation type="submission" date="2019-02" db="EMBL/GenBank/DDBJ databases">
        <title>Ureibacillus thermophilus.</title>
        <authorList>
            <person name="Sunny J.S."/>
            <person name="Natarajan A."/>
            <person name="Saleena L.M."/>
        </authorList>
    </citation>
    <scope>NUCLEOTIDE SEQUENCE [LARGE SCALE GENOMIC DNA]</scope>
    <source>
        <strain evidence="4 5">LM102</strain>
    </source>
</reference>
<dbReference type="InterPro" id="IPR052557">
    <property type="entry name" value="CAP/Cytokinesis_protein"/>
</dbReference>
<dbReference type="RefSeq" id="WP_208651062.1">
    <property type="nucleotide sequence ID" value="NZ_CP036528.1"/>
</dbReference>
<keyword evidence="5" id="KW-1185">Reference proteome</keyword>
<dbReference type="Gene3D" id="2.60.40.1220">
    <property type="match status" value="1"/>
</dbReference>
<protein>
    <recommendedName>
        <fullName evidence="3">Transglutaminase-like domain-containing protein</fullName>
    </recommendedName>
</protein>
<gene>
    <name evidence="4" type="ORF">DKZ56_02150</name>
</gene>
<dbReference type="PANTHER" id="PTHR46333:SF2">
    <property type="entry name" value="CYTOKINESIS PROTEIN 3"/>
    <property type="match status" value="1"/>
</dbReference>
<feature type="chain" id="PRO_5020603613" description="Transglutaminase-like domain-containing protein" evidence="2">
    <location>
        <begin position="27"/>
        <end position="546"/>
    </location>
</feature>
<evidence type="ECO:0000256" key="2">
    <source>
        <dbReference type="SAM" id="SignalP"/>
    </source>
</evidence>
<accession>A0A4P6USF2</accession>
<dbReference type="Pfam" id="PF01841">
    <property type="entry name" value="Transglut_core"/>
    <property type="match status" value="1"/>
</dbReference>
<evidence type="ECO:0000259" key="3">
    <source>
        <dbReference type="SMART" id="SM00460"/>
    </source>
</evidence>
<dbReference type="SMART" id="SM00460">
    <property type="entry name" value="TGc"/>
    <property type="match status" value="1"/>
</dbReference>
<evidence type="ECO:0000313" key="5">
    <source>
        <dbReference type="Proteomes" id="UP000291151"/>
    </source>
</evidence>
<sequence>MKFLRGYVSIILFAAFFLFGAINAFAESPWDKKDVDPNHPFTITFNQKVDPRSVNTHTIYVLDENGRRVEGKEPKVSNDGYKVIVEAPASGYSYGSSYILVVAKDVVSEKQQPLNKEIRMNFTIQEIHKTITGKVNNIAANTIEIQDANGIVSLPLNSNATYYLLQNGEKTTISNSEFIEKLNHHSTVTYENHNGKESFTLQVSSNPSTPSDGWKEQIEKAMLERQTKFSIQYVGDLSKLEEKVIKALDEILAENEYLNYDFKGYSLDMSGSGNEATIDFKVNYYQTKEQAEYVEKRVKEILADIIDPSMNDHEKVKAVHDYVVTHIAYDESLNQAVNAPYFALTNGKTLCNGYAMLVYLMLDELDIPVRLISGESHGNGHAWNLVQLDGKWYHLDATWDDPIPDQPGRVMYHYYLLSDSEIRHDHSWKDGGLNGREQPYPAANTNYLEVLMERGDMELIESLGLQYLTPDYTVDETNLAQFLNEKILNNKENRFTFRFVTNQSIDNTAHLIRAAIRELGIGGSLELMEYSRTQEKDYLVTVNVFY</sequence>
<dbReference type="SUPFAM" id="SSF54001">
    <property type="entry name" value="Cysteine proteinases"/>
    <property type="match status" value="1"/>
</dbReference>
<feature type="signal peptide" evidence="2">
    <location>
        <begin position="1"/>
        <end position="26"/>
    </location>
</feature>
<dbReference type="EMBL" id="CP036528">
    <property type="protein sequence ID" value="QBK24788.1"/>
    <property type="molecule type" value="Genomic_DNA"/>
</dbReference>
<dbReference type="Proteomes" id="UP000291151">
    <property type="component" value="Chromosome"/>
</dbReference>
<dbReference type="KEGG" id="uth:DKZ56_02150"/>
<organism evidence="4 5">
    <name type="scientific">Ureibacillus thermophilus</name>
    <dbReference type="NCBI Taxonomy" id="367743"/>
    <lineage>
        <taxon>Bacteria</taxon>
        <taxon>Bacillati</taxon>
        <taxon>Bacillota</taxon>
        <taxon>Bacilli</taxon>
        <taxon>Bacillales</taxon>
        <taxon>Caryophanaceae</taxon>
        <taxon>Ureibacillus</taxon>
    </lineage>
</organism>
<dbReference type="Pfam" id="PF13205">
    <property type="entry name" value="Big_5"/>
    <property type="match status" value="1"/>
</dbReference>
<proteinExistence type="predicted"/>
<dbReference type="Gene3D" id="3.10.620.30">
    <property type="match status" value="1"/>
</dbReference>